<keyword evidence="5" id="KW-1185">Reference proteome</keyword>
<keyword evidence="2" id="KW-0812">Transmembrane</keyword>
<feature type="compositionally biased region" description="Low complexity" evidence="1">
    <location>
        <begin position="260"/>
        <end position="275"/>
    </location>
</feature>
<feature type="region of interest" description="Disordered" evidence="1">
    <location>
        <begin position="180"/>
        <end position="327"/>
    </location>
</feature>
<gene>
    <name evidence="4" type="ORF">MFIFM68171_06142</name>
</gene>
<feature type="compositionally biased region" description="Low complexity" evidence="1">
    <location>
        <begin position="241"/>
        <end position="253"/>
    </location>
</feature>
<keyword evidence="2" id="KW-1133">Transmembrane helix</keyword>
<feature type="chain" id="PRO_5046731811" evidence="3">
    <location>
        <begin position="24"/>
        <end position="402"/>
    </location>
</feature>
<feature type="compositionally biased region" description="Basic residues" evidence="1">
    <location>
        <begin position="297"/>
        <end position="314"/>
    </location>
</feature>
<dbReference type="Proteomes" id="UP001628179">
    <property type="component" value="Unassembled WGS sequence"/>
</dbReference>
<feature type="signal peptide" evidence="3">
    <location>
        <begin position="1"/>
        <end position="23"/>
    </location>
</feature>
<name>A0ABQ0GDV5_9PEZI</name>
<evidence type="ECO:0000256" key="2">
    <source>
        <dbReference type="SAM" id="Phobius"/>
    </source>
</evidence>
<accession>A0ABQ0GDV5</accession>
<dbReference type="EMBL" id="BAAFSV010000003">
    <property type="protein sequence ID" value="GAB1315932.1"/>
    <property type="molecule type" value="Genomic_DNA"/>
</dbReference>
<feature type="compositionally biased region" description="Low complexity" evidence="1">
    <location>
        <begin position="315"/>
        <end position="327"/>
    </location>
</feature>
<feature type="region of interest" description="Disordered" evidence="1">
    <location>
        <begin position="356"/>
        <end position="402"/>
    </location>
</feature>
<proteinExistence type="predicted"/>
<evidence type="ECO:0000256" key="1">
    <source>
        <dbReference type="SAM" id="MobiDB-lite"/>
    </source>
</evidence>
<dbReference type="GeneID" id="98176885"/>
<organism evidence="4 5">
    <name type="scientific">Madurella fahalii</name>
    <dbReference type="NCBI Taxonomy" id="1157608"/>
    <lineage>
        <taxon>Eukaryota</taxon>
        <taxon>Fungi</taxon>
        <taxon>Dikarya</taxon>
        <taxon>Ascomycota</taxon>
        <taxon>Pezizomycotina</taxon>
        <taxon>Sordariomycetes</taxon>
        <taxon>Sordariomycetidae</taxon>
        <taxon>Sordariales</taxon>
        <taxon>Sordariales incertae sedis</taxon>
        <taxon>Madurella</taxon>
    </lineage>
</organism>
<keyword evidence="3" id="KW-0732">Signal</keyword>
<feature type="transmembrane region" description="Helical" evidence="2">
    <location>
        <begin position="122"/>
        <end position="149"/>
    </location>
</feature>
<feature type="transmembrane region" description="Helical" evidence="2">
    <location>
        <begin position="77"/>
        <end position="102"/>
    </location>
</feature>
<feature type="compositionally biased region" description="Low complexity" evidence="1">
    <location>
        <begin position="181"/>
        <end position="190"/>
    </location>
</feature>
<feature type="transmembrane region" description="Helical" evidence="2">
    <location>
        <begin position="44"/>
        <end position="65"/>
    </location>
</feature>
<evidence type="ECO:0000313" key="4">
    <source>
        <dbReference type="EMBL" id="GAB1315932.1"/>
    </source>
</evidence>
<keyword evidence="2" id="KW-0472">Membrane</keyword>
<evidence type="ECO:0000256" key="3">
    <source>
        <dbReference type="SAM" id="SignalP"/>
    </source>
</evidence>
<reference evidence="4 5" key="1">
    <citation type="submission" date="2024-09" db="EMBL/GenBank/DDBJ databases">
        <title>Itraconazole resistance in Madurella fahalii resulting from another homologue of gene encoding cytochrome P450 14-alpha sterol demethylase (CYP51).</title>
        <authorList>
            <person name="Yoshioka I."/>
            <person name="Fahal A.H."/>
            <person name="Kaneko S."/>
            <person name="Yaguchi T."/>
        </authorList>
    </citation>
    <scope>NUCLEOTIDE SEQUENCE [LARGE SCALE GENOMIC DNA]</scope>
    <source>
        <strain evidence="4 5">IFM 68171</strain>
    </source>
</reference>
<evidence type="ECO:0000313" key="5">
    <source>
        <dbReference type="Proteomes" id="UP001628179"/>
    </source>
</evidence>
<comment type="caution">
    <text evidence="4">The sequence shown here is derived from an EMBL/GenBank/DDBJ whole genome shotgun (WGS) entry which is preliminary data.</text>
</comment>
<protein>
    <submittedName>
        <fullName evidence="4">Uncharacterized protein</fullName>
    </submittedName>
</protein>
<feature type="compositionally biased region" description="Polar residues" evidence="1">
    <location>
        <begin position="205"/>
        <end position="222"/>
    </location>
</feature>
<sequence length="402" mass="43399">MAWGRSSWLALVRSLQLFGAVCAAAAQGYVIMKIGGGAHVPERLVAPQLLIIMLLVYNVLTIIVLHTKQQVKKTAWLVCSAICDVFCLGTLLAIITLLANLGMPTFCGGLGGLMIGPCNLEIFYYFVAIALVFTYIGTLLLTVCCIVGLKYTKNTKVNELLDSLDRADDINLKVLKASEAPSPLSSTPVSSLPPRPPASEGVISRATSLRSTVTLSISSGPSSYRPGSIHHSLPPIPRRPVPASNPSVPASPALGGSQRPGSLLLPLDGPDTDGSSSFEAALVADGMQHQHEPQHHYQQHRRSPSGGHYHHHHQQQQQQQQHQHQQQYLALPPTLPMLSEEEQTADAALVSDGMRPEAHQLPPYQPGSARMAGHGGESNEMRLSEYVKGETRAQDMKDSGRY</sequence>
<dbReference type="RefSeq" id="XP_070917663.1">
    <property type="nucleotide sequence ID" value="XM_071061562.1"/>
</dbReference>
<feature type="compositionally biased region" description="Basic and acidic residues" evidence="1">
    <location>
        <begin position="377"/>
        <end position="402"/>
    </location>
</feature>